<evidence type="ECO:0000256" key="9">
    <source>
        <dbReference type="ARBA" id="ARBA00023004"/>
    </source>
</evidence>
<evidence type="ECO:0000256" key="6">
    <source>
        <dbReference type="ARBA" id="ARBA00022617"/>
    </source>
</evidence>
<dbReference type="InterPro" id="IPR004030">
    <property type="entry name" value="NOS_N"/>
</dbReference>
<evidence type="ECO:0000313" key="14">
    <source>
        <dbReference type="Proteomes" id="UP000182762"/>
    </source>
</evidence>
<dbReference type="EC" id="1.14.14.47" evidence="4 11"/>
<dbReference type="InterPro" id="IPR050607">
    <property type="entry name" value="NOS"/>
</dbReference>
<dbReference type="PANTHER" id="PTHR43410">
    <property type="entry name" value="NITRIC OXIDE SYNTHASE OXYGENASE"/>
    <property type="match status" value="1"/>
</dbReference>
<dbReference type="PANTHER" id="PTHR43410:SF1">
    <property type="entry name" value="NITRIC OXIDE SYNTHASE"/>
    <property type="match status" value="1"/>
</dbReference>
<dbReference type="InterPro" id="IPR036119">
    <property type="entry name" value="NOS_N_sf"/>
</dbReference>
<keyword evidence="8 11" id="KW-0560">Oxidoreductase</keyword>
<dbReference type="PIRSF" id="PIRSF037219">
    <property type="entry name" value="NOS_oxygenase"/>
    <property type="match status" value="1"/>
</dbReference>
<organism evidence="13 14">
    <name type="scientific">Priestia endophytica DSM 13796</name>
    <dbReference type="NCBI Taxonomy" id="1121089"/>
    <lineage>
        <taxon>Bacteria</taxon>
        <taxon>Bacillati</taxon>
        <taxon>Bacillota</taxon>
        <taxon>Bacilli</taxon>
        <taxon>Bacillales</taxon>
        <taxon>Bacillaceae</taxon>
        <taxon>Priestia</taxon>
    </lineage>
</organism>
<comment type="cofactor">
    <cofactor evidence="1 11">
        <name>heme</name>
        <dbReference type="ChEBI" id="CHEBI:30413"/>
    </cofactor>
</comment>
<dbReference type="GeneID" id="93712437"/>
<evidence type="ECO:0000256" key="3">
    <source>
        <dbReference type="ARBA" id="ARBA00005411"/>
    </source>
</evidence>
<dbReference type="PROSITE" id="PS60001">
    <property type="entry name" value="NOS"/>
    <property type="match status" value="1"/>
</dbReference>
<keyword evidence="6 11" id="KW-0349">Heme</keyword>
<evidence type="ECO:0000256" key="10">
    <source>
        <dbReference type="ARBA" id="ARBA00048713"/>
    </source>
</evidence>
<dbReference type="InterPro" id="IPR044943">
    <property type="entry name" value="NOS_dom_1"/>
</dbReference>
<evidence type="ECO:0000313" key="13">
    <source>
        <dbReference type="EMBL" id="SFQ82215.1"/>
    </source>
</evidence>
<evidence type="ECO:0000256" key="2">
    <source>
        <dbReference type="ARBA" id="ARBA00002642"/>
    </source>
</evidence>
<evidence type="ECO:0000256" key="8">
    <source>
        <dbReference type="ARBA" id="ARBA00023002"/>
    </source>
</evidence>
<keyword evidence="7 11" id="KW-0479">Metal-binding</keyword>
<dbReference type="EMBL" id="FOXX01000011">
    <property type="protein sequence ID" value="SFQ82215.1"/>
    <property type="molecule type" value="Genomic_DNA"/>
</dbReference>
<evidence type="ECO:0000256" key="1">
    <source>
        <dbReference type="ARBA" id="ARBA00001971"/>
    </source>
</evidence>
<dbReference type="InterPro" id="IPR017142">
    <property type="entry name" value="Nitric_oxide_synthase_Oase-su"/>
</dbReference>
<dbReference type="SUPFAM" id="SSF56512">
    <property type="entry name" value="Nitric oxide (NO) synthase oxygenase domain"/>
    <property type="match status" value="1"/>
</dbReference>
<reference evidence="13 14" key="1">
    <citation type="submission" date="2016-10" db="EMBL/GenBank/DDBJ databases">
        <authorList>
            <person name="Varghese N."/>
            <person name="Submissions S."/>
        </authorList>
    </citation>
    <scope>NUCLEOTIDE SEQUENCE [LARGE SCALE GENOMIC DNA]</scope>
    <source>
        <strain evidence="13 14">DSM 13796</strain>
    </source>
</reference>
<dbReference type="Proteomes" id="UP000182762">
    <property type="component" value="Unassembled WGS sequence"/>
</dbReference>
<comment type="caution">
    <text evidence="13">The sequence shown here is derived from an EMBL/GenBank/DDBJ whole genome shotgun (WGS) entry which is preliminary data.</text>
</comment>
<protein>
    <recommendedName>
        <fullName evidence="5 11">Nitric oxide synthase oxygenase</fullName>
        <ecNumber evidence="4 11">1.14.14.47</ecNumber>
    </recommendedName>
</protein>
<gene>
    <name evidence="13" type="ORF">SAMN02745910_03862</name>
</gene>
<accession>A0A1I6BMS7</accession>
<dbReference type="Gene3D" id="3.90.440.10">
    <property type="entry name" value="Nitric Oxide Synthase,Heme Domain,Chain A domain 2"/>
    <property type="match status" value="1"/>
</dbReference>
<comment type="function">
    <text evidence="2 11">Catalyzes the production of nitric oxide.</text>
</comment>
<dbReference type="CDD" id="cd00794">
    <property type="entry name" value="NOS_oxygenase_prok"/>
    <property type="match status" value="1"/>
</dbReference>
<dbReference type="InterPro" id="IPR044940">
    <property type="entry name" value="NOS_dom_2"/>
</dbReference>
<dbReference type="Gene3D" id="3.90.1230.10">
    <property type="entry name" value="Nitric Oxide Synthase, Chain A, domain 3"/>
    <property type="match status" value="1"/>
</dbReference>
<comment type="similarity">
    <text evidence="3 11">Belongs to the NOS family. Bacterial NOS oxygenase subfamily.</text>
</comment>
<feature type="domain" description="Nitric oxide synthase (NOS)" evidence="12">
    <location>
        <begin position="65"/>
        <end position="72"/>
    </location>
</feature>
<comment type="subunit">
    <text evidence="11">Homodimer.</text>
</comment>
<evidence type="ECO:0000256" key="4">
    <source>
        <dbReference type="ARBA" id="ARBA00012735"/>
    </source>
</evidence>
<sequence>MTSEELIQQAKEFIEICYTELHKTEEEKEERITAVVEQIERNGSYQHTFEELEHGARMAWRNSNRCIGRLFWASLTVRDKRHVRKEEEVLDSLIEHIEYATNGGKVRPTISIFREEQGEEKVQIWNHQLIRYAGYQTEFGLIGDSASLSFTKVCERLGWKGERTNFDLLPLVVSIGERKPVWREIPKTAIVEVMIEHPRIQQFKDLKVKWYGVPIVSDMQLEIGGLSYTAAPFNGWYMGTEIGARNLADTDRYNLLPKVASILGLDTSRNATLWKDRALIELNEAVLFSFKKQGVSIVDHHTAAEQFRLFEEKERKAGRDVTGNWTWLIPPLSPATTHIFHKPYQNKVLTPNYFYQTRPYKG</sequence>
<evidence type="ECO:0000256" key="5">
    <source>
        <dbReference type="ARBA" id="ARBA00018859"/>
    </source>
</evidence>
<dbReference type="InterPro" id="IPR044944">
    <property type="entry name" value="NOS_dom_3"/>
</dbReference>
<dbReference type="Pfam" id="PF02898">
    <property type="entry name" value="NO_synthase"/>
    <property type="match status" value="1"/>
</dbReference>
<proteinExistence type="inferred from homology"/>
<evidence type="ECO:0000256" key="7">
    <source>
        <dbReference type="ARBA" id="ARBA00022723"/>
    </source>
</evidence>
<evidence type="ECO:0000256" key="11">
    <source>
        <dbReference type="PIRNR" id="PIRNR037219"/>
    </source>
</evidence>
<keyword evidence="9 11" id="KW-0408">Iron</keyword>
<name>A0A1I6BMS7_9BACI</name>
<evidence type="ECO:0000259" key="12">
    <source>
        <dbReference type="PROSITE" id="PS60001"/>
    </source>
</evidence>
<dbReference type="RefSeq" id="WP_061802432.1">
    <property type="nucleotide sequence ID" value="NZ_FOXX01000011.1"/>
</dbReference>
<comment type="catalytic activity">
    <reaction evidence="10">
        <text>3 reduced [flavodoxin] + 2 L-arginine + 4 O2 = 3 oxidized [flavodoxin] + 2 L-citrulline + 2 nitric oxide + 4 H2O + 5 H(+)</text>
        <dbReference type="Rhea" id="RHEA:52324"/>
        <dbReference type="Rhea" id="RHEA-COMP:10622"/>
        <dbReference type="Rhea" id="RHEA-COMP:10623"/>
        <dbReference type="ChEBI" id="CHEBI:15377"/>
        <dbReference type="ChEBI" id="CHEBI:15378"/>
        <dbReference type="ChEBI" id="CHEBI:15379"/>
        <dbReference type="ChEBI" id="CHEBI:16480"/>
        <dbReference type="ChEBI" id="CHEBI:32682"/>
        <dbReference type="ChEBI" id="CHEBI:57618"/>
        <dbReference type="ChEBI" id="CHEBI:57743"/>
        <dbReference type="ChEBI" id="CHEBI:58210"/>
        <dbReference type="EC" id="1.14.14.47"/>
    </reaction>
</comment>
<keyword evidence="14" id="KW-1185">Reference proteome</keyword>
<dbReference type="Gene3D" id="3.90.340.10">
    <property type="entry name" value="Nitric Oxide Synthase, Chain A, domain 1"/>
    <property type="match status" value="1"/>
</dbReference>
<comment type="miscellaneous">
    <text evidence="11">This protein is similar to the oxygenase domain of eukaryotic nitric oxide synthases but lacks the reductase domain which, in eukaryotes, is responsible for transfer of electrons to the ferric heme during nitric oxide synthesis.</text>
</comment>